<comment type="caution">
    <text evidence="7">The sequence shown here is derived from an EMBL/GenBank/DDBJ whole genome shotgun (WGS) entry which is preliminary data.</text>
</comment>
<keyword evidence="5" id="KW-0812">Transmembrane</keyword>
<evidence type="ECO:0000313" key="7">
    <source>
        <dbReference type="EMBL" id="MDN7024772.1"/>
    </source>
</evidence>
<proteinExistence type="predicted"/>
<dbReference type="PRINTS" id="PR00778">
    <property type="entry name" value="HTHARSR"/>
</dbReference>
<dbReference type="InterPro" id="IPR036390">
    <property type="entry name" value="WH_DNA-bd_sf"/>
</dbReference>
<keyword evidence="3" id="KW-0804">Transcription</keyword>
<dbReference type="InterPro" id="IPR051081">
    <property type="entry name" value="HTH_MetalResp_TranReg"/>
</dbReference>
<name>A0ABT8MA03_9EURY</name>
<keyword evidence="1" id="KW-0805">Transcription regulation</keyword>
<dbReference type="InterPro" id="IPR001845">
    <property type="entry name" value="HTH_ArsR_DNA-bd_dom"/>
</dbReference>
<organism evidence="7 8">
    <name type="scientific">Methanoculleus frigidifontis</name>
    <dbReference type="NCBI Taxonomy" id="2584085"/>
    <lineage>
        <taxon>Archaea</taxon>
        <taxon>Methanobacteriati</taxon>
        <taxon>Methanobacteriota</taxon>
        <taxon>Stenosarchaea group</taxon>
        <taxon>Methanomicrobia</taxon>
        <taxon>Methanomicrobiales</taxon>
        <taxon>Methanomicrobiaceae</taxon>
        <taxon>Methanoculleus</taxon>
    </lineage>
</organism>
<evidence type="ECO:0000259" key="6">
    <source>
        <dbReference type="PROSITE" id="PS50987"/>
    </source>
</evidence>
<dbReference type="CDD" id="cd00090">
    <property type="entry name" value="HTH_ARSR"/>
    <property type="match status" value="1"/>
</dbReference>
<evidence type="ECO:0000256" key="2">
    <source>
        <dbReference type="ARBA" id="ARBA00023125"/>
    </source>
</evidence>
<feature type="domain" description="HTH arsR-type" evidence="6">
    <location>
        <begin position="33"/>
        <end position="126"/>
    </location>
</feature>
<dbReference type="PANTHER" id="PTHR33154">
    <property type="entry name" value="TRANSCRIPTIONAL REGULATOR, ARSR FAMILY"/>
    <property type="match status" value="1"/>
</dbReference>
<dbReference type="PANTHER" id="PTHR33154:SF38">
    <property type="entry name" value="HTH ARSR-TYPE DOMAIN-CONTAINING PROTEIN"/>
    <property type="match status" value="1"/>
</dbReference>
<keyword evidence="5" id="KW-0472">Membrane</keyword>
<evidence type="ECO:0000256" key="4">
    <source>
        <dbReference type="SAM" id="MobiDB-lite"/>
    </source>
</evidence>
<dbReference type="Proteomes" id="UP001168338">
    <property type="component" value="Unassembled WGS sequence"/>
</dbReference>
<sequence length="186" mass="20358">MDCTRSTGSKSTSSPAGNGLIPAAPGRRRGIPVATEEIVLDRADIAALSSDTRVAIVKALDARPMTVSELAGHLGLAKSTVHEHLSLLADRGMVTEDEDRKWRRYSLTERMRRLLRPGNSHRISILLGTSLVTLTLGAILLATYFRGYTVQGGSTLRDPLLLFAGEAFLFVTFALWYLVLRPLRKV</sequence>
<keyword evidence="5" id="KW-1133">Transmembrane helix</keyword>
<feature type="transmembrane region" description="Helical" evidence="5">
    <location>
        <begin position="123"/>
        <end position="145"/>
    </location>
</feature>
<protein>
    <submittedName>
        <fullName evidence="7">Winged helix-turn-helix transcriptional regulator</fullName>
    </submittedName>
</protein>
<dbReference type="SMART" id="SM00418">
    <property type="entry name" value="HTH_ARSR"/>
    <property type="match status" value="1"/>
</dbReference>
<dbReference type="Pfam" id="PF01022">
    <property type="entry name" value="HTH_5"/>
    <property type="match status" value="1"/>
</dbReference>
<dbReference type="EMBL" id="VCYH01000004">
    <property type="protein sequence ID" value="MDN7024772.1"/>
    <property type="molecule type" value="Genomic_DNA"/>
</dbReference>
<feature type="transmembrane region" description="Helical" evidence="5">
    <location>
        <begin position="160"/>
        <end position="180"/>
    </location>
</feature>
<gene>
    <name evidence="7" type="ORF">FGU65_07715</name>
</gene>
<evidence type="ECO:0000256" key="1">
    <source>
        <dbReference type="ARBA" id="ARBA00023015"/>
    </source>
</evidence>
<accession>A0ABT8MA03</accession>
<keyword evidence="8" id="KW-1185">Reference proteome</keyword>
<evidence type="ECO:0000256" key="5">
    <source>
        <dbReference type="SAM" id="Phobius"/>
    </source>
</evidence>
<evidence type="ECO:0000313" key="8">
    <source>
        <dbReference type="Proteomes" id="UP001168338"/>
    </source>
</evidence>
<dbReference type="SUPFAM" id="SSF46785">
    <property type="entry name" value="Winged helix' DNA-binding domain"/>
    <property type="match status" value="1"/>
</dbReference>
<feature type="region of interest" description="Disordered" evidence="4">
    <location>
        <begin position="1"/>
        <end position="27"/>
    </location>
</feature>
<reference evidence="7" key="1">
    <citation type="submission" date="2019-05" db="EMBL/GenBank/DDBJ databases">
        <title>Methanoculleus sp. FWC-SCC1, a methanogenic archaeon isolated from deep marine cold seep.</title>
        <authorList>
            <person name="Chen Y.-W."/>
            <person name="Chen S.-C."/>
            <person name="Teng N.-H."/>
            <person name="Lai M.-C."/>
        </authorList>
    </citation>
    <scope>NUCLEOTIDE SEQUENCE</scope>
    <source>
        <strain evidence="7">FWC-SCC1</strain>
    </source>
</reference>
<feature type="compositionally biased region" description="Polar residues" evidence="4">
    <location>
        <begin position="1"/>
        <end position="16"/>
    </location>
</feature>
<keyword evidence="2" id="KW-0238">DNA-binding</keyword>
<evidence type="ECO:0000256" key="3">
    <source>
        <dbReference type="ARBA" id="ARBA00023163"/>
    </source>
</evidence>
<dbReference type="PROSITE" id="PS50987">
    <property type="entry name" value="HTH_ARSR_2"/>
    <property type="match status" value="1"/>
</dbReference>
<dbReference type="InterPro" id="IPR036388">
    <property type="entry name" value="WH-like_DNA-bd_sf"/>
</dbReference>
<dbReference type="InterPro" id="IPR011991">
    <property type="entry name" value="ArsR-like_HTH"/>
</dbReference>
<dbReference type="Gene3D" id="1.10.10.10">
    <property type="entry name" value="Winged helix-like DNA-binding domain superfamily/Winged helix DNA-binding domain"/>
    <property type="match status" value="1"/>
</dbReference>